<dbReference type="HAMAP" id="MF_00117">
    <property type="entry name" value="HslO"/>
    <property type="match status" value="1"/>
</dbReference>
<evidence type="ECO:0000256" key="4">
    <source>
        <dbReference type="ARBA" id="ARBA00023186"/>
    </source>
</evidence>
<reference evidence="7 8" key="1">
    <citation type="submission" date="2016-10" db="EMBL/GenBank/DDBJ databases">
        <authorList>
            <person name="de Groot N.N."/>
        </authorList>
    </citation>
    <scope>NUCLEOTIDE SEQUENCE [LARGE SCALE GENOMIC DNA]</scope>
    <source>
        <strain evidence="7 8">L14</strain>
    </source>
</reference>
<evidence type="ECO:0000313" key="8">
    <source>
        <dbReference type="Proteomes" id="UP000183843"/>
    </source>
</evidence>
<dbReference type="PANTHER" id="PTHR30111:SF1">
    <property type="entry name" value="33 KDA CHAPERONIN"/>
    <property type="match status" value="1"/>
</dbReference>
<feature type="disulfide bond" description="Redox-active" evidence="6">
    <location>
        <begin position="268"/>
        <end position="270"/>
    </location>
</feature>
<keyword evidence="4 6" id="KW-0143">Chaperone</keyword>
<comment type="similarity">
    <text evidence="6">Belongs to the HSP33 family.</text>
</comment>
<dbReference type="SUPFAM" id="SSF118352">
    <property type="entry name" value="HSP33 redox switch-like"/>
    <property type="match status" value="1"/>
</dbReference>
<dbReference type="Gene3D" id="3.55.30.10">
    <property type="entry name" value="Hsp33 domain"/>
    <property type="match status" value="1"/>
</dbReference>
<dbReference type="GO" id="GO:0042026">
    <property type="term" value="P:protein refolding"/>
    <property type="evidence" value="ECO:0007669"/>
    <property type="project" value="TreeGrafter"/>
</dbReference>
<dbReference type="SUPFAM" id="SSF64397">
    <property type="entry name" value="Hsp33 domain"/>
    <property type="match status" value="1"/>
</dbReference>
<dbReference type="NCBIfam" id="NF001033">
    <property type="entry name" value="PRK00114.1"/>
    <property type="match status" value="1"/>
</dbReference>
<proteinExistence type="inferred from homology"/>
<dbReference type="InterPro" id="IPR016154">
    <property type="entry name" value="Heat_shock_Hsp33_C"/>
</dbReference>
<dbReference type="InterPro" id="IPR016153">
    <property type="entry name" value="Heat_shock_Hsp33_N"/>
</dbReference>
<dbReference type="Gene3D" id="3.90.1280.10">
    <property type="entry name" value="HSP33 redox switch-like"/>
    <property type="match status" value="1"/>
</dbReference>
<comment type="PTM">
    <text evidence="6">Under oxidizing conditions two disulfide bonds are formed involving the reactive cysteines. Under reducing conditions zinc is bound to the reactive cysteines and the protein is inactive.</text>
</comment>
<dbReference type="EMBL" id="FOJX01000001">
    <property type="protein sequence ID" value="SFA76514.1"/>
    <property type="molecule type" value="Genomic_DNA"/>
</dbReference>
<organism evidence="7 8">
    <name type="scientific">Selenomonas ruminantium</name>
    <dbReference type="NCBI Taxonomy" id="971"/>
    <lineage>
        <taxon>Bacteria</taxon>
        <taxon>Bacillati</taxon>
        <taxon>Bacillota</taxon>
        <taxon>Negativicutes</taxon>
        <taxon>Selenomonadales</taxon>
        <taxon>Selenomonadaceae</taxon>
        <taxon>Selenomonas</taxon>
    </lineage>
</organism>
<protein>
    <recommendedName>
        <fullName evidence="6">33 kDa chaperonin</fullName>
    </recommendedName>
    <alternativeName>
        <fullName evidence="6">Heat shock protein 33 homolog</fullName>
        <shortName evidence="6">HSP33</shortName>
    </alternativeName>
</protein>
<dbReference type="Proteomes" id="UP000183843">
    <property type="component" value="Unassembled WGS sequence"/>
</dbReference>
<gene>
    <name evidence="6" type="primary">hslO</name>
    <name evidence="7" type="ORF">SAMN05216587_101678</name>
</gene>
<dbReference type="PIRSF" id="PIRSF005261">
    <property type="entry name" value="Heat_shock_Hsp33"/>
    <property type="match status" value="1"/>
</dbReference>
<keyword evidence="5 6" id="KW-0676">Redox-active center</keyword>
<comment type="subcellular location">
    <subcellularLocation>
        <location evidence="6">Cytoplasm</location>
    </subcellularLocation>
</comment>
<dbReference type="CDD" id="cd00498">
    <property type="entry name" value="Hsp33"/>
    <property type="match status" value="1"/>
</dbReference>
<dbReference type="Pfam" id="PF01430">
    <property type="entry name" value="HSP33"/>
    <property type="match status" value="1"/>
</dbReference>
<evidence type="ECO:0000256" key="1">
    <source>
        <dbReference type="ARBA" id="ARBA00022490"/>
    </source>
</evidence>
<dbReference type="GO" id="GO:0005737">
    <property type="term" value="C:cytoplasm"/>
    <property type="evidence" value="ECO:0007669"/>
    <property type="project" value="UniProtKB-SubCell"/>
</dbReference>
<dbReference type="PANTHER" id="PTHR30111">
    <property type="entry name" value="33 KDA CHAPERONIN"/>
    <property type="match status" value="1"/>
</dbReference>
<evidence type="ECO:0000256" key="3">
    <source>
        <dbReference type="ARBA" id="ARBA00023157"/>
    </source>
</evidence>
<comment type="function">
    <text evidence="6">Redox regulated molecular chaperone. Protects both thermally unfolding and oxidatively damaged proteins from irreversible aggregation. Plays an important role in the bacterial defense system toward oxidative stress.</text>
</comment>
<keyword evidence="2 6" id="KW-0862">Zinc</keyword>
<accession>A0A1I0VJE4</accession>
<name>A0A1I0VJE4_SELRU</name>
<feature type="disulfide bond" description="Redox-active" evidence="6">
    <location>
        <begin position="300"/>
        <end position="303"/>
    </location>
</feature>
<keyword evidence="3 6" id="KW-1015">Disulfide bond</keyword>
<evidence type="ECO:0000313" key="7">
    <source>
        <dbReference type="EMBL" id="SFA76514.1"/>
    </source>
</evidence>
<evidence type="ECO:0000256" key="2">
    <source>
        <dbReference type="ARBA" id="ARBA00022833"/>
    </source>
</evidence>
<dbReference type="GO" id="GO:0044183">
    <property type="term" value="F:protein folding chaperone"/>
    <property type="evidence" value="ECO:0007669"/>
    <property type="project" value="TreeGrafter"/>
</dbReference>
<keyword evidence="1 6" id="KW-0963">Cytoplasm</keyword>
<dbReference type="InterPro" id="IPR000397">
    <property type="entry name" value="Heat_shock_Hsp33"/>
</dbReference>
<dbReference type="GO" id="GO:0051082">
    <property type="term" value="F:unfolded protein binding"/>
    <property type="evidence" value="ECO:0007669"/>
    <property type="project" value="UniProtKB-UniRule"/>
</dbReference>
<evidence type="ECO:0000256" key="6">
    <source>
        <dbReference type="HAMAP-Rule" id="MF_00117"/>
    </source>
</evidence>
<dbReference type="AlphaFoldDB" id="A0A1I0VJE4"/>
<sequence>MILIRTKFWQLIRLIDKQAFPQGRAFIIERKDVMKDHLVKATADGVRIYAAVTTDLVNEAIRRHDCYPVAAAALGRTMTGALLLAANLKNKEALTVKFNGGGPLGIVTADATPEGYVRGYVGNPHVNLPLNDKGKIDVGGGVGTNGTVSVTRFTGLRNPITGSCEITDGEIADDLTKYLYVSEQTPSSIGLGVLVNPDFKCIGAGGFFIQPLPDATEECIAKLEANLQKVNSVSHMVEKGYSAKDIIAEMLQGFDINYMSETDLAFKCHCSKEMLFNVLISLGKEDLDSLVADGKAEVSCHFCNEKYEFTGEELQELAAAADKVR</sequence>
<evidence type="ECO:0000256" key="5">
    <source>
        <dbReference type="ARBA" id="ARBA00023284"/>
    </source>
</evidence>